<organism evidence="1 2">
    <name type="scientific">Novipirellula rosea</name>
    <dbReference type="NCBI Taxonomy" id="1031540"/>
    <lineage>
        <taxon>Bacteria</taxon>
        <taxon>Pseudomonadati</taxon>
        <taxon>Planctomycetota</taxon>
        <taxon>Planctomycetia</taxon>
        <taxon>Pirellulales</taxon>
        <taxon>Pirellulaceae</taxon>
        <taxon>Novipirellula</taxon>
    </lineage>
</organism>
<proteinExistence type="predicted"/>
<dbReference type="InterPro" id="IPR052894">
    <property type="entry name" value="AsmA-related"/>
</dbReference>
<dbReference type="PANTHER" id="PTHR30441:SF4">
    <property type="entry name" value="PROTEIN ASMA"/>
    <property type="match status" value="1"/>
</dbReference>
<comment type="caution">
    <text evidence="1">The sequence shown here is derived from an EMBL/GenBank/DDBJ whole genome shotgun (WGS) entry which is preliminary data.</text>
</comment>
<dbReference type="EMBL" id="BAABGA010000107">
    <property type="protein sequence ID" value="GAA4469254.1"/>
    <property type="molecule type" value="Genomic_DNA"/>
</dbReference>
<dbReference type="Proteomes" id="UP001500840">
    <property type="component" value="Unassembled WGS sequence"/>
</dbReference>
<evidence type="ECO:0000313" key="1">
    <source>
        <dbReference type="EMBL" id="GAA4469254.1"/>
    </source>
</evidence>
<protein>
    <recommendedName>
        <fullName evidence="3">AsmA-like C-terminal domain-containing protein</fullName>
    </recommendedName>
</protein>
<dbReference type="PANTHER" id="PTHR30441">
    <property type="entry name" value="DUF748 DOMAIN-CONTAINING PROTEIN"/>
    <property type="match status" value="1"/>
</dbReference>
<name>A0ABP8NPI9_9BACT</name>
<evidence type="ECO:0000313" key="2">
    <source>
        <dbReference type="Proteomes" id="UP001500840"/>
    </source>
</evidence>
<dbReference type="RefSeq" id="WP_345327429.1">
    <property type="nucleotide sequence ID" value="NZ_BAABGA010000107.1"/>
</dbReference>
<keyword evidence="2" id="KW-1185">Reference proteome</keyword>
<gene>
    <name evidence="1" type="ORF">GCM10023156_61010</name>
</gene>
<accession>A0ABP8NPI9</accession>
<evidence type="ECO:0008006" key="3">
    <source>
        <dbReference type="Google" id="ProtNLM"/>
    </source>
</evidence>
<sequence>MKSKWRRTLASVLAAAFIVVLCRNHIARVAAVKIGSYCLSTSLEIDSIQIDWGSLCVTGIVLREPRISAPPETEITNTDPQVTVSRIVADWSIFSGLRSGVWASRVVVEDPCLYVRFDRDGTLISQFPQSQGSSSESSGKIPLGQLSVRGAKLVVHQIGRESLTVADVQLQAAFADSIQLRTLIPDLFGGSIDVRTRIHSTSFAGSTSIVVDDVQFDTAKLLHLPLVPETINQHRIASSGSLQISCDHPAGLGLNAFSLSIKGTLSNLHSQPLGKIAERFELQGALRDGNLRIKASGDPLDGLAQIELHAKIHPNFATATLRSNLIDCDWKRLSTVFPHLPPFMLACQSTSDVSLQWRSDHFAFQGKISGTASDLELDGIPVADFHADAETRGSIDPNHLESLAGTVTASISCDGVDLNQIGERFGVPEMNGNVQLSGSLNSDLQQLASRSGFAADVIVNTRGVTAHGVTMDDAEFRLDIADGTAMLHTSDVVLRDQPGRPLLHSVASVKVPLDSHAEIQSRVTVSVTPSDSVPTLLGMPMTPLQGNLLSEINATCRVQDAAEPAAWTASGHLRGRDLMIASESIDDFDINPTLRAGEISVPQFALRWRDNLCKLSAHGSVGDSISVTGAIQSNTVRVEDLAELVSRFSGSPLRASGNATVGGHFQLCSSPLQFVASGDANIQNARYAGKRVGTAQLRWNADPTSFVLTSSSNDLLGGQYQVTATARDLDWTNTIVEGQFQNIQASRLVACSGISLPSSGTLSGGLRVTSIANLESLRGDAWLQSKNLSLKRLPLDIRQAAIKVDAGVVSVHSEGVLASGRYAAVGNTELARLVRFFEPEAARPLAQIPLTFEAKLSELAVHRVIAALDLPRETRRLRATISGDCVRTPAMFDGSRFCSLNGSLEKVRWDRSLVSDRVAVTMAVHPSRIELENLSGHFADGRLSGKASVDFSSTPVGRFDLSANRVNLRRATAPFLSADMSGIANVQVSGRIGPVISGRADVSVDHAVMSGLVVREARFPVDWSYSQASQIARWQCRAGVVGVGGGRVHIASEGNFDRSLSMATSMRIERVDTSKLLQGSSSGAGVIDGNVTLNAKRARDPKNVVGRFDLEMSNINALELPVMDELSSLVRLAPSRPGNGQDGGYVYGRIAGGLVHVEELAISQSTVQVLMSGSATMDGRLDFDVTASTESNGPADQLLEMADSPIMMATAAPIAMVAKANELLKDRVVHVHVGGTSARPTLRLQPGKQLSQDAVRFFLSSSLGANVAQAVGPQNRPSRR</sequence>
<reference evidence="2" key="1">
    <citation type="journal article" date="2019" name="Int. J. Syst. Evol. Microbiol.">
        <title>The Global Catalogue of Microorganisms (GCM) 10K type strain sequencing project: providing services to taxonomists for standard genome sequencing and annotation.</title>
        <authorList>
            <consortium name="The Broad Institute Genomics Platform"/>
            <consortium name="The Broad Institute Genome Sequencing Center for Infectious Disease"/>
            <person name="Wu L."/>
            <person name="Ma J."/>
        </authorList>
    </citation>
    <scope>NUCLEOTIDE SEQUENCE [LARGE SCALE GENOMIC DNA]</scope>
    <source>
        <strain evidence="2">JCM 17759</strain>
    </source>
</reference>